<accession>A0A6F8VCT8</accession>
<dbReference type="CDD" id="cd00060">
    <property type="entry name" value="FHA"/>
    <property type="match status" value="1"/>
</dbReference>
<dbReference type="InterPro" id="IPR050923">
    <property type="entry name" value="Cell_Proc_Reg/RNA_Proc"/>
</dbReference>
<keyword evidence="3" id="KW-1185">Reference proteome</keyword>
<dbReference type="Proteomes" id="UP000502260">
    <property type="component" value="Chromosome"/>
</dbReference>
<dbReference type="PANTHER" id="PTHR23308">
    <property type="entry name" value="NUCLEAR INHIBITOR OF PROTEIN PHOSPHATASE-1"/>
    <property type="match status" value="1"/>
</dbReference>
<evidence type="ECO:0000313" key="2">
    <source>
        <dbReference type="EMBL" id="BCB26961.1"/>
    </source>
</evidence>
<dbReference type="PROSITE" id="PS50006">
    <property type="entry name" value="FHA_DOMAIN"/>
    <property type="match status" value="1"/>
</dbReference>
<dbReference type="SUPFAM" id="SSF49879">
    <property type="entry name" value="SMAD/FHA domain"/>
    <property type="match status" value="1"/>
</dbReference>
<feature type="domain" description="FHA" evidence="1">
    <location>
        <begin position="23"/>
        <end position="72"/>
    </location>
</feature>
<reference evidence="3" key="1">
    <citation type="submission" date="2020-03" db="EMBL/GenBank/DDBJ databases">
        <title>Complete genome sequence of sulfur-oxidizing bacterium skT11.</title>
        <authorList>
            <person name="Kanda M."/>
            <person name="Kojima H."/>
            <person name="Fukui M."/>
        </authorList>
    </citation>
    <scope>NUCLEOTIDE SEQUENCE [LARGE SCALE GENOMIC DNA]</scope>
    <source>
        <strain evidence="3">skT11</strain>
    </source>
</reference>
<proteinExistence type="predicted"/>
<dbReference type="SMART" id="SM00240">
    <property type="entry name" value="FHA"/>
    <property type="match status" value="1"/>
</dbReference>
<dbReference type="AlphaFoldDB" id="A0A6F8VCT8"/>
<dbReference type="Pfam" id="PF00498">
    <property type="entry name" value="FHA"/>
    <property type="match status" value="1"/>
</dbReference>
<dbReference type="InterPro" id="IPR000253">
    <property type="entry name" value="FHA_dom"/>
</dbReference>
<name>A0A6F8VCT8_9PROT</name>
<dbReference type="EMBL" id="AP022853">
    <property type="protein sequence ID" value="BCB26961.1"/>
    <property type="molecule type" value="Genomic_DNA"/>
</dbReference>
<sequence>MSKLVLHETNGADREIALDRERITIGRKAHNDIHLDGSAVSGNHAVIITLGSDSFLEDLHSTNGTQVNQATVHKCVLQDGDEIKIATYRFTFISEPTAQSAPGKTISATPKSQIAPRTEHPTALMDAVTVMPELTQLVPSTPGEPLHDAGNTGADEIASGDGTQGVIRILSGPGSRQLLALSKPVTTLGKPGIQVVAISLRDGLYYLGIVEGEELPQVNGSEIKSLPYRLQHRDVIDVAGIQLEFTLK</sequence>
<dbReference type="InterPro" id="IPR008984">
    <property type="entry name" value="SMAD_FHA_dom_sf"/>
</dbReference>
<dbReference type="Gene3D" id="2.60.200.20">
    <property type="match status" value="1"/>
</dbReference>
<dbReference type="RefSeq" id="WP_173063733.1">
    <property type="nucleotide sequence ID" value="NZ_AP022853.1"/>
</dbReference>
<gene>
    <name evidence="2" type="ORF">SKTS_18470</name>
</gene>
<protein>
    <recommendedName>
        <fullName evidence="1">FHA domain-containing protein</fullName>
    </recommendedName>
</protein>
<evidence type="ECO:0000259" key="1">
    <source>
        <dbReference type="PROSITE" id="PS50006"/>
    </source>
</evidence>
<evidence type="ECO:0000313" key="3">
    <source>
        <dbReference type="Proteomes" id="UP000502260"/>
    </source>
</evidence>
<dbReference type="KEGG" id="slac:SKTS_18470"/>
<organism evidence="2 3">
    <name type="scientific">Sulfurimicrobium lacus</name>
    <dbReference type="NCBI Taxonomy" id="2715678"/>
    <lineage>
        <taxon>Bacteria</taxon>
        <taxon>Pseudomonadati</taxon>
        <taxon>Pseudomonadota</taxon>
        <taxon>Betaproteobacteria</taxon>
        <taxon>Nitrosomonadales</taxon>
        <taxon>Sulfuricellaceae</taxon>
        <taxon>Sulfurimicrobium</taxon>
    </lineage>
</organism>